<dbReference type="OrthoDB" id="5419884at2"/>
<dbReference type="AlphaFoldDB" id="Q1K3E1"/>
<evidence type="ECO:0000313" key="1">
    <source>
        <dbReference type="EMBL" id="EAT17033.1"/>
    </source>
</evidence>
<dbReference type="EMBL" id="AAEW02000002">
    <property type="protein sequence ID" value="EAT17033.1"/>
    <property type="molecule type" value="Genomic_DNA"/>
</dbReference>
<reference evidence="1" key="2">
    <citation type="submission" date="2006-05" db="EMBL/GenBank/DDBJ databases">
        <title>Sequencing of the draft genome and assembly of Desulfuromonas acetoxidans DSM 684.</title>
        <authorList>
            <consortium name="US DOE Joint Genome Institute (JGI-PGF)"/>
            <person name="Copeland A."/>
            <person name="Lucas S."/>
            <person name="Lapidus A."/>
            <person name="Barry K."/>
            <person name="Detter J.C."/>
            <person name="Glavina del Rio T."/>
            <person name="Hammon N."/>
            <person name="Israni S."/>
            <person name="Dalin E."/>
            <person name="Tice H."/>
            <person name="Bruce D."/>
            <person name="Pitluck S."/>
            <person name="Richardson P."/>
        </authorList>
    </citation>
    <scope>NUCLEOTIDE SEQUENCE [LARGE SCALE GENOMIC DNA]</scope>
    <source>
        <strain evidence="1">DSM 684</strain>
    </source>
</reference>
<proteinExistence type="predicted"/>
<name>Q1K3E1_DESA6</name>
<reference evidence="1" key="1">
    <citation type="submission" date="2006-05" db="EMBL/GenBank/DDBJ databases">
        <title>Annotation of the draft genome assembly of Desulfuromonas acetoxidans DSM 684.</title>
        <authorList>
            <consortium name="US DOE Joint Genome Institute (JGI-ORNL)"/>
            <person name="Larimer F."/>
            <person name="Land M."/>
            <person name="Hauser L."/>
        </authorList>
    </citation>
    <scope>NUCLEOTIDE SEQUENCE [LARGE SCALE GENOMIC DNA]</scope>
    <source>
        <strain evidence="1">DSM 684</strain>
    </source>
</reference>
<comment type="caution">
    <text evidence="1">The sequence shown here is derived from an EMBL/GenBank/DDBJ whole genome shotgun (WGS) entry which is preliminary data.</text>
</comment>
<evidence type="ECO:0000313" key="2">
    <source>
        <dbReference type="Proteomes" id="UP000005695"/>
    </source>
</evidence>
<keyword evidence="2" id="KW-1185">Reference proteome</keyword>
<accession>Q1K3E1</accession>
<dbReference type="Proteomes" id="UP000005695">
    <property type="component" value="Unassembled WGS sequence"/>
</dbReference>
<protein>
    <submittedName>
        <fullName evidence="1">Uncharacterized protein</fullName>
    </submittedName>
</protein>
<dbReference type="RefSeq" id="WP_005997919.1">
    <property type="nucleotide sequence ID" value="NZ_AAEW02000002.1"/>
</dbReference>
<organism evidence="1 2">
    <name type="scientific">Desulfuromonas acetoxidans (strain DSM 684 / 11070)</name>
    <dbReference type="NCBI Taxonomy" id="281689"/>
    <lineage>
        <taxon>Bacteria</taxon>
        <taxon>Pseudomonadati</taxon>
        <taxon>Thermodesulfobacteriota</taxon>
        <taxon>Desulfuromonadia</taxon>
        <taxon>Desulfuromonadales</taxon>
        <taxon>Desulfuromonadaceae</taxon>
        <taxon>Desulfuromonas</taxon>
    </lineage>
</organism>
<sequence length="193" mass="22012">MIFRALIVGLLLLPTVTIAAEMPRGYYAKLEISVDGQRLIFGPFVGYYFKPVHGNDLKKLTFRCYNERQFYTDQLPAGTLLFTGEAQFRSLPQVRDLPPRNARIEPVFFGNAPQQWLQTRPAPKNEFVHFHSTYNAAGPSYKGYWLRHQPATSFIYNMGGRIDQDSPLYHQAEPGAGQRFPHIIEFDAGPGPY</sequence>
<gene>
    <name evidence="1" type="ORF">Dace_2899</name>
</gene>